<gene>
    <name evidence="1" type="ORF">VR7878_00865</name>
</gene>
<dbReference type="RefSeq" id="WP_077333740.1">
    <property type="nucleotide sequence ID" value="NZ_FULE01000014.1"/>
</dbReference>
<evidence type="ECO:0000313" key="1">
    <source>
        <dbReference type="EMBL" id="SJN54650.1"/>
    </source>
</evidence>
<organism evidence="1 2">
    <name type="scientific">Vibrio ruber (strain DSM 16370 / JCM 11486 / BCRC 17186 / CECT 7878 / LMG 23124 / VR1)</name>
    <dbReference type="NCBI Taxonomy" id="1123498"/>
    <lineage>
        <taxon>Bacteria</taxon>
        <taxon>Pseudomonadati</taxon>
        <taxon>Pseudomonadota</taxon>
        <taxon>Gammaproteobacteria</taxon>
        <taxon>Vibrionales</taxon>
        <taxon>Vibrionaceae</taxon>
        <taxon>Vibrio</taxon>
    </lineage>
</organism>
<evidence type="ECO:0000313" key="2">
    <source>
        <dbReference type="Proteomes" id="UP000188276"/>
    </source>
</evidence>
<protein>
    <submittedName>
        <fullName evidence="1">Uncharacterized protein</fullName>
    </submittedName>
</protein>
<name>A0A1R4LDL5_VIBR1</name>
<dbReference type="STRING" id="1123498.VR7878_00865"/>
<dbReference type="EMBL" id="FULE01000014">
    <property type="protein sequence ID" value="SJN54650.1"/>
    <property type="molecule type" value="Genomic_DNA"/>
</dbReference>
<dbReference type="OrthoDB" id="6464249at2"/>
<accession>A0A1R4LDL5</accession>
<dbReference type="Proteomes" id="UP000188276">
    <property type="component" value="Unassembled WGS sequence"/>
</dbReference>
<keyword evidence="2" id="KW-1185">Reference proteome</keyword>
<dbReference type="AlphaFoldDB" id="A0A1R4LDL5"/>
<proteinExistence type="predicted"/>
<reference evidence="2" key="1">
    <citation type="submission" date="2017-02" db="EMBL/GenBank/DDBJ databases">
        <authorList>
            <person name="Rodrigo-Torres L."/>
            <person name="Arahal R.D."/>
            <person name="Lucena T."/>
        </authorList>
    </citation>
    <scope>NUCLEOTIDE SEQUENCE [LARGE SCALE GENOMIC DNA]</scope>
    <source>
        <strain evidence="2">CECT 7878</strain>
    </source>
</reference>
<sequence length="223" mass="25529">MFDISYPYSAKEYMPFYWSVDEVAKMAFSTPRQVVSRHGFILASSSQLKASDVQIVGDYQGTLDIQEAQIIEPSSSHLKRHDLHLLKVQTHHNDELSSDNSALYHYQKAIVLQQLYWIKQWSSILIEHTAQRVIGDKTLLSVSSVKLRLAEILQHHAWLSLTVDNLNGTLSLDMSEHLADDIDKLVDMLIKTAGGRALLHNGLVDMQYIFRLLSQIYLRKNHD</sequence>